<feature type="region of interest" description="Disordered" evidence="1">
    <location>
        <begin position="1"/>
        <end position="145"/>
    </location>
</feature>
<protein>
    <submittedName>
        <fullName evidence="2">Kinetochore protein mis13</fullName>
    </submittedName>
</protein>
<keyword evidence="3" id="KW-1185">Reference proteome</keyword>
<dbReference type="InterPro" id="IPR013218">
    <property type="entry name" value="Dsn1/Mis13"/>
</dbReference>
<dbReference type="GO" id="GO:0007059">
    <property type="term" value="P:chromosome segregation"/>
    <property type="evidence" value="ECO:0007669"/>
    <property type="project" value="InterPro"/>
</dbReference>
<comment type="caution">
    <text evidence="2">The sequence shown here is derived from an EMBL/GenBank/DDBJ whole genome shotgun (WGS) entry which is preliminary data.</text>
</comment>
<evidence type="ECO:0000313" key="3">
    <source>
        <dbReference type="Proteomes" id="UP000620124"/>
    </source>
</evidence>
<dbReference type="Pfam" id="PF08202">
    <property type="entry name" value="MIS13"/>
    <property type="match status" value="1"/>
</dbReference>
<reference evidence="2" key="1">
    <citation type="submission" date="2020-05" db="EMBL/GenBank/DDBJ databases">
        <title>Mycena genomes resolve the evolution of fungal bioluminescence.</title>
        <authorList>
            <person name="Tsai I.J."/>
        </authorList>
    </citation>
    <scope>NUCLEOTIDE SEQUENCE</scope>
    <source>
        <strain evidence="2">CCC161011</strain>
    </source>
</reference>
<feature type="compositionally biased region" description="Low complexity" evidence="1">
    <location>
        <begin position="511"/>
        <end position="520"/>
    </location>
</feature>
<gene>
    <name evidence="2" type="ORF">MVEN_01943300</name>
</gene>
<evidence type="ECO:0000256" key="1">
    <source>
        <dbReference type="SAM" id="MobiDB-lite"/>
    </source>
</evidence>
<feature type="compositionally biased region" description="Basic and acidic residues" evidence="1">
    <location>
        <begin position="177"/>
        <end position="191"/>
    </location>
</feature>
<feature type="compositionally biased region" description="Low complexity" evidence="1">
    <location>
        <begin position="112"/>
        <end position="125"/>
    </location>
</feature>
<dbReference type="GO" id="GO:0000444">
    <property type="term" value="C:MIS12/MIND type complex"/>
    <property type="evidence" value="ECO:0007669"/>
    <property type="project" value="InterPro"/>
</dbReference>
<accession>A0A8H6XGV9</accession>
<feature type="compositionally biased region" description="Basic and acidic residues" evidence="1">
    <location>
        <begin position="601"/>
        <end position="612"/>
    </location>
</feature>
<dbReference type="PANTHER" id="PTHR14778">
    <property type="entry name" value="KINETOCHORE-ASSOCIATED PROTEIN DSN1 HOMOLOG"/>
    <property type="match status" value="1"/>
</dbReference>
<feature type="region of interest" description="Disordered" evidence="1">
    <location>
        <begin position="177"/>
        <end position="199"/>
    </location>
</feature>
<proteinExistence type="predicted"/>
<feature type="compositionally biased region" description="Gly residues" evidence="1">
    <location>
        <begin position="540"/>
        <end position="560"/>
    </location>
</feature>
<feature type="region of interest" description="Disordered" evidence="1">
    <location>
        <begin position="499"/>
        <end position="619"/>
    </location>
</feature>
<dbReference type="Proteomes" id="UP000620124">
    <property type="component" value="Unassembled WGS sequence"/>
</dbReference>
<dbReference type="OrthoDB" id="3364649at2759"/>
<dbReference type="GO" id="GO:0051301">
    <property type="term" value="P:cell division"/>
    <property type="evidence" value="ECO:0007669"/>
    <property type="project" value="InterPro"/>
</dbReference>
<dbReference type="AlphaFoldDB" id="A0A8H6XGV9"/>
<organism evidence="2 3">
    <name type="scientific">Mycena venus</name>
    <dbReference type="NCBI Taxonomy" id="2733690"/>
    <lineage>
        <taxon>Eukaryota</taxon>
        <taxon>Fungi</taxon>
        <taxon>Dikarya</taxon>
        <taxon>Basidiomycota</taxon>
        <taxon>Agaricomycotina</taxon>
        <taxon>Agaricomycetes</taxon>
        <taxon>Agaricomycetidae</taxon>
        <taxon>Agaricales</taxon>
        <taxon>Marasmiineae</taxon>
        <taxon>Mycenaceae</taxon>
        <taxon>Mycena</taxon>
    </lineage>
</organism>
<sequence>MATKRDAPNPLLAPPAKKAKKDVASTSKRKYPEVTPEGLLYVRAPRNDAPRQPTAGPSNPPAKKFKADGLTVPQQPTRNPSVDPVVEKDVREMEDEADRLRRASRAHTIVDPSLASSSMSFRPSSPAKPPAPKPKSTKSKSKKAVTIVDTEVPLLDGTPQAERNKALRSDAMAAIARDRDRGHTPEPDPKSHQRRSSLGGRGKRISIVVVTEVYLRLVFFWRWTWPCDPQVEAWIPRDELSRVVATKHGQRVMAFWLSQGQKNTAALDECLRALTLPHPKVKEDSFYKHIDRDLPDSEQLRQLLIWSASRAGASSAASISSSLPPEDAAALKSMTDDMVRMLAERRLDLSLFGPDDEAAPTGTNAQNEKNKQWEVIYTQQLREAQEEDEEWKKTSYFYDAYISKERRRLDERRSAPRTAPPDERLIDDPRILNALRLANAPPSAESERLRARLPDLQFKLDMLHTHLNSARTCTRAAGRALDARFGLLGAGFSGLGQEGDAHVGGNPSAEAGPVPSSSAGVGSGDKRRHAADSVPRACAGGYGTAAGEGRGCGTEGGEGGAARDAGRARARGSGGSRSLPPPRRQRRVGTEAGRGRHGGRGRRDENERRDGNGLRVGSA</sequence>
<name>A0A8H6XGV9_9AGAR</name>
<evidence type="ECO:0000313" key="2">
    <source>
        <dbReference type="EMBL" id="KAF7340246.1"/>
    </source>
</evidence>
<dbReference type="EMBL" id="JACAZI010000019">
    <property type="protein sequence ID" value="KAF7340246.1"/>
    <property type="molecule type" value="Genomic_DNA"/>
</dbReference>
<dbReference type="PANTHER" id="PTHR14778:SF2">
    <property type="entry name" value="KINETOCHORE-ASSOCIATED PROTEIN DSN1 HOMOLOG"/>
    <property type="match status" value="1"/>
</dbReference>